<keyword evidence="5" id="KW-1185">Reference proteome</keyword>
<dbReference type="Proteomes" id="UP001611383">
    <property type="component" value="Chromosome"/>
</dbReference>
<evidence type="ECO:0000313" key="5">
    <source>
        <dbReference type="Proteomes" id="UP001611383"/>
    </source>
</evidence>
<dbReference type="Gene3D" id="3.90.226.10">
    <property type="entry name" value="2-enoyl-CoA Hydratase, Chain A, domain 1"/>
    <property type="match status" value="1"/>
</dbReference>
<dbReference type="SMART" id="SM00245">
    <property type="entry name" value="TSPc"/>
    <property type="match status" value="1"/>
</dbReference>
<gene>
    <name evidence="4" type="ORF">F0U60_15910</name>
</gene>
<keyword evidence="2" id="KW-0732">Signal</keyword>
<feature type="signal peptide" evidence="2">
    <location>
        <begin position="1"/>
        <end position="39"/>
    </location>
</feature>
<dbReference type="Pfam" id="PF03572">
    <property type="entry name" value="Peptidase_S41"/>
    <property type="match status" value="1"/>
</dbReference>
<sequence length="731" mass="77276">MATRAQALPYGTKPRGAFSRGMASAAACFFFLTAGGAAAQQADDWCHRVAPGPRGASSGALALSAAHAQVRFFGTGPHYAEGDLALARALEGTTVDWDAAALAYAAELESVCALDVTPQRLPVARVVSLGPVALVRPGTGELTLPRATRVVVIDLRGLPAAPGLEQALANAIGVASATPVPRVSQRVRVHTGMTDELNPYNVYSNDAELREQPPYAPTGRTELPVALLTGPTLAPAAARFAVDLRLAQRAWLLGAPVSTAVAESRWMPIGSRGLVVRTAQLEDAQGVLPDLLPADLEEGKLQGLTSLGRPPPVDRGTPAQRPVLKPRDPSQDPPPLPAGASNGIARADLLIVHGATRLFFSYFPVVGDGIDGRLLETLASVDASPVTDRVRQQQLLLRFNEVLRDGHGFVNLLGPQAPSAGVFPVYLEQVALEPVVRRSAAPGVLPGDTLISIAGRPMSEWLAEESARASAATPEYLHNVAARRLIPLTGPTVFGLRGVDGSVRSVEVQPQPAAVRDQLGLAPSLRPAGWLADLGAPSLYYINLSDRVLTSLEAFNQALAEANDARGLVLDMRGYPGISHYEVAQRLIPTNFLSPIFRVPRWAGPDAFDVYESVYPFEPLSEPSYAGPIVLLTGPGAVSAAENFSMMLTGAHRVTVVGRRSAGTNGNVTRLVLPGLMQVMFTGMEVLFPDGSRFHGVGIVPDIEVAPTAADLAENRDPELLRAIQFLSTGR</sequence>
<dbReference type="RefSeq" id="WP_395820202.1">
    <property type="nucleotide sequence ID" value="NZ_CP043494.1"/>
</dbReference>
<dbReference type="SUPFAM" id="SSF52096">
    <property type="entry name" value="ClpP/crotonase"/>
    <property type="match status" value="1"/>
</dbReference>
<feature type="chain" id="PRO_5045702139" evidence="2">
    <location>
        <begin position="40"/>
        <end position="731"/>
    </location>
</feature>
<dbReference type="EMBL" id="CP043494">
    <property type="protein sequence ID" value="WNG45420.1"/>
    <property type="molecule type" value="Genomic_DNA"/>
</dbReference>
<feature type="domain" description="Tail specific protease" evidence="3">
    <location>
        <begin position="501"/>
        <end position="706"/>
    </location>
</feature>
<dbReference type="PANTHER" id="PTHR32060">
    <property type="entry name" value="TAIL-SPECIFIC PROTEASE"/>
    <property type="match status" value="1"/>
</dbReference>
<evidence type="ECO:0000313" key="4">
    <source>
        <dbReference type="EMBL" id="WNG45420.1"/>
    </source>
</evidence>
<organism evidence="4 5">
    <name type="scientific">Archangium minus</name>
    <dbReference type="NCBI Taxonomy" id="83450"/>
    <lineage>
        <taxon>Bacteria</taxon>
        <taxon>Pseudomonadati</taxon>
        <taxon>Myxococcota</taxon>
        <taxon>Myxococcia</taxon>
        <taxon>Myxococcales</taxon>
        <taxon>Cystobacterineae</taxon>
        <taxon>Archangiaceae</taxon>
        <taxon>Archangium</taxon>
    </lineage>
</organism>
<accession>A0ABY9WSJ4</accession>
<dbReference type="InterPro" id="IPR029045">
    <property type="entry name" value="ClpP/crotonase-like_dom_sf"/>
</dbReference>
<name>A0ABY9WSJ4_9BACT</name>
<dbReference type="InterPro" id="IPR005151">
    <property type="entry name" value="Tail-specific_protease"/>
</dbReference>
<evidence type="ECO:0000259" key="3">
    <source>
        <dbReference type="SMART" id="SM00245"/>
    </source>
</evidence>
<feature type="region of interest" description="Disordered" evidence="1">
    <location>
        <begin position="302"/>
        <end position="339"/>
    </location>
</feature>
<dbReference type="PANTHER" id="PTHR32060:SF30">
    <property type="entry name" value="CARBOXY-TERMINAL PROCESSING PROTEASE CTPA"/>
    <property type="match status" value="1"/>
</dbReference>
<protein>
    <submittedName>
        <fullName evidence="4">Peptidase S41</fullName>
    </submittedName>
</protein>
<evidence type="ECO:0000256" key="1">
    <source>
        <dbReference type="SAM" id="MobiDB-lite"/>
    </source>
</evidence>
<evidence type="ECO:0000256" key="2">
    <source>
        <dbReference type="SAM" id="SignalP"/>
    </source>
</evidence>
<proteinExistence type="predicted"/>
<reference evidence="4 5" key="1">
    <citation type="submission" date="2019-08" db="EMBL/GenBank/DDBJ databases">
        <title>Archangium and Cystobacter genomes.</title>
        <authorList>
            <person name="Chen I.-C.K."/>
            <person name="Wielgoss S."/>
        </authorList>
    </citation>
    <scope>NUCLEOTIDE SEQUENCE [LARGE SCALE GENOMIC DNA]</scope>
    <source>
        <strain evidence="4 5">Cbm 6</strain>
    </source>
</reference>